<gene>
    <name evidence="2" type="ORF">PAPYR_8711</name>
</gene>
<protein>
    <recommendedName>
        <fullName evidence="4">C2H2-type domain-containing protein</fullName>
    </recommendedName>
</protein>
<evidence type="ECO:0008006" key="4">
    <source>
        <dbReference type="Google" id="ProtNLM"/>
    </source>
</evidence>
<organism evidence="2 3">
    <name type="scientific">Paratrimastix pyriformis</name>
    <dbReference type="NCBI Taxonomy" id="342808"/>
    <lineage>
        <taxon>Eukaryota</taxon>
        <taxon>Metamonada</taxon>
        <taxon>Preaxostyla</taxon>
        <taxon>Paratrimastigidae</taxon>
        <taxon>Paratrimastix</taxon>
    </lineage>
</organism>
<comment type="caution">
    <text evidence="2">The sequence shown here is derived from an EMBL/GenBank/DDBJ whole genome shotgun (WGS) entry which is preliminary data.</text>
</comment>
<sequence length="163" mass="18016">MQPPAPQPGQGVLPAPIDPSITPEKVSATKTPVWCRLCKNCMTCGDNFLSHISGRKHASMVQLARLPITPGSDEDLLAHFSPYDPAASQQQAQQQLQPVALPPLPTTRPGTPPPSYALPELPLTPDQLTFVSEHYDTLAEHRYFLVEWHRTSHTGYLPFPIYD</sequence>
<dbReference type="InterPro" id="IPR036236">
    <property type="entry name" value="Znf_C2H2_sf"/>
</dbReference>
<dbReference type="Gene3D" id="3.30.160.60">
    <property type="entry name" value="Classic Zinc Finger"/>
    <property type="match status" value="1"/>
</dbReference>
<proteinExistence type="predicted"/>
<evidence type="ECO:0000313" key="3">
    <source>
        <dbReference type="Proteomes" id="UP001141327"/>
    </source>
</evidence>
<keyword evidence="3" id="KW-1185">Reference proteome</keyword>
<feature type="region of interest" description="Disordered" evidence="1">
    <location>
        <begin position="1"/>
        <end position="24"/>
    </location>
</feature>
<accession>A0ABQ8UA46</accession>
<name>A0ABQ8UA46_9EUKA</name>
<reference evidence="2" key="1">
    <citation type="journal article" date="2022" name="bioRxiv">
        <title>Genomics of Preaxostyla Flagellates Illuminates Evolutionary Transitions and the Path Towards Mitochondrial Loss.</title>
        <authorList>
            <person name="Novak L.V.F."/>
            <person name="Treitli S.C."/>
            <person name="Pyrih J."/>
            <person name="Halakuc P."/>
            <person name="Pipaliya S.V."/>
            <person name="Vacek V."/>
            <person name="Brzon O."/>
            <person name="Soukal P."/>
            <person name="Eme L."/>
            <person name="Dacks J.B."/>
            <person name="Karnkowska A."/>
            <person name="Elias M."/>
            <person name="Hampl V."/>
        </authorList>
    </citation>
    <scope>NUCLEOTIDE SEQUENCE</scope>
    <source>
        <strain evidence="2">RCP-MX</strain>
    </source>
</reference>
<dbReference type="SUPFAM" id="SSF57667">
    <property type="entry name" value="beta-beta-alpha zinc fingers"/>
    <property type="match status" value="1"/>
</dbReference>
<evidence type="ECO:0000313" key="2">
    <source>
        <dbReference type="EMBL" id="KAJ4456179.1"/>
    </source>
</evidence>
<dbReference type="Proteomes" id="UP001141327">
    <property type="component" value="Unassembled WGS sequence"/>
</dbReference>
<dbReference type="EMBL" id="JAPMOS010000079">
    <property type="protein sequence ID" value="KAJ4456179.1"/>
    <property type="molecule type" value="Genomic_DNA"/>
</dbReference>
<evidence type="ECO:0000256" key="1">
    <source>
        <dbReference type="SAM" id="MobiDB-lite"/>
    </source>
</evidence>